<evidence type="ECO:0000256" key="3">
    <source>
        <dbReference type="ARBA" id="ARBA00022692"/>
    </source>
</evidence>
<protein>
    <recommendedName>
        <fullName evidence="7">MrpA C-terminal/MbhD domain-containing protein</fullName>
    </recommendedName>
</protein>
<evidence type="ECO:0000313" key="8">
    <source>
        <dbReference type="EMBL" id="EAZ90004.1"/>
    </source>
</evidence>
<keyword evidence="3 6" id="KW-0812">Transmembrane</keyword>
<dbReference type="EMBL" id="AAXW01000032">
    <property type="protein sequence ID" value="EAZ90004.1"/>
    <property type="molecule type" value="Genomic_DNA"/>
</dbReference>
<keyword evidence="9" id="KW-1185">Reference proteome</keyword>
<evidence type="ECO:0000256" key="5">
    <source>
        <dbReference type="ARBA" id="ARBA00023136"/>
    </source>
</evidence>
<accession>A3IU30</accession>
<dbReference type="Pfam" id="PF13244">
    <property type="entry name" value="MbhD"/>
    <property type="match status" value="1"/>
</dbReference>
<feature type="transmembrane region" description="Helical" evidence="6">
    <location>
        <begin position="30"/>
        <end position="47"/>
    </location>
</feature>
<feature type="domain" description="MrpA C-terminal/MbhD" evidence="7">
    <location>
        <begin position="11"/>
        <end position="74"/>
    </location>
</feature>
<evidence type="ECO:0000256" key="2">
    <source>
        <dbReference type="ARBA" id="ARBA00022475"/>
    </source>
</evidence>
<reference evidence="8 9" key="1">
    <citation type="submission" date="2007-03" db="EMBL/GenBank/DDBJ databases">
        <authorList>
            <person name="Stal L."/>
            <person name="Ferriera S."/>
            <person name="Johnson J."/>
            <person name="Kravitz S."/>
            <person name="Beeson K."/>
            <person name="Sutton G."/>
            <person name="Rogers Y.-H."/>
            <person name="Friedman R."/>
            <person name="Frazier M."/>
            <person name="Venter J.C."/>
        </authorList>
    </citation>
    <scope>NUCLEOTIDE SEQUENCE [LARGE SCALE GENOMIC DNA]</scope>
    <source>
        <strain evidence="8 9">CCY0110</strain>
    </source>
</reference>
<dbReference type="InterPro" id="IPR025383">
    <property type="entry name" value="MrpA_C/MbhD"/>
</dbReference>
<gene>
    <name evidence="8" type="ORF">CY0110_20715</name>
</gene>
<evidence type="ECO:0000313" key="9">
    <source>
        <dbReference type="Proteomes" id="UP000003781"/>
    </source>
</evidence>
<dbReference type="RefSeq" id="WP_008276885.1">
    <property type="nucleotide sequence ID" value="NZ_AAXW01000032.1"/>
</dbReference>
<feature type="transmembrane region" description="Helical" evidence="6">
    <location>
        <begin position="6"/>
        <end position="23"/>
    </location>
</feature>
<keyword evidence="2" id="KW-1003">Cell membrane</keyword>
<evidence type="ECO:0000256" key="6">
    <source>
        <dbReference type="SAM" id="Phobius"/>
    </source>
</evidence>
<proteinExistence type="predicted"/>
<dbReference type="NCBIfam" id="NF005628">
    <property type="entry name" value="PRK07377.1-4"/>
    <property type="match status" value="1"/>
</dbReference>
<comment type="caution">
    <text evidence="8">The sequence shown here is derived from an EMBL/GenBank/DDBJ whole genome shotgun (WGS) entry which is preliminary data.</text>
</comment>
<evidence type="ECO:0000256" key="4">
    <source>
        <dbReference type="ARBA" id="ARBA00022989"/>
    </source>
</evidence>
<evidence type="ECO:0000259" key="7">
    <source>
        <dbReference type="Pfam" id="PF13244"/>
    </source>
</evidence>
<sequence length="180" mass="20302">MNDIYLYVITALLPLSACLTVLQVNPYHALVIRGILGAIAALVYAMFGAADVGLTEALVGTMLAITLYGVAVRSSMVMRLGIVEKEDANQEKFNQLVDHLRTILNQYHLRLELVCYQDKNELNQALENRDIHGTCQESIDNDYSYHTVTRIQRLYEIIKPQLSSSLITYINPSDIKEKQL</sequence>
<evidence type="ECO:0000256" key="1">
    <source>
        <dbReference type="ARBA" id="ARBA00004651"/>
    </source>
</evidence>
<name>A3IU30_9CHRO</name>
<dbReference type="Proteomes" id="UP000003781">
    <property type="component" value="Unassembled WGS sequence"/>
</dbReference>
<dbReference type="GO" id="GO:0005886">
    <property type="term" value="C:plasma membrane"/>
    <property type="evidence" value="ECO:0007669"/>
    <property type="project" value="UniProtKB-SubCell"/>
</dbReference>
<keyword evidence="5 6" id="KW-0472">Membrane</keyword>
<dbReference type="NCBIfam" id="NF005630">
    <property type="entry name" value="PRK07377.1-6"/>
    <property type="match status" value="1"/>
</dbReference>
<feature type="transmembrane region" description="Helical" evidence="6">
    <location>
        <begin position="53"/>
        <end position="72"/>
    </location>
</feature>
<organism evidence="8 9">
    <name type="scientific">Crocosphaera chwakensis CCY0110</name>
    <dbReference type="NCBI Taxonomy" id="391612"/>
    <lineage>
        <taxon>Bacteria</taxon>
        <taxon>Bacillati</taxon>
        <taxon>Cyanobacteriota</taxon>
        <taxon>Cyanophyceae</taxon>
        <taxon>Oscillatoriophycideae</taxon>
        <taxon>Chroococcales</taxon>
        <taxon>Aphanothecaceae</taxon>
        <taxon>Crocosphaera</taxon>
        <taxon>Crocosphaera chwakensis</taxon>
    </lineage>
</organism>
<keyword evidence="4 6" id="KW-1133">Transmembrane helix</keyword>
<dbReference type="AlphaFoldDB" id="A3IU30"/>
<dbReference type="OrthoDB" id="467332at2"/>
<comment type="subcellular location">
    <subcellularLocation>
        <location evidence="1">Cell membrane</location>
        <topology evidence="1">Multi-pass membrane protein</topology>
    </subcellularLocation>
</comment>
<dbReference type="eggNOG" id="COG1563">
    <property type="taxonomic scope" value="Bacteria"/>
</dbReference>